<dbReference type="Gene3D" id="1.20.1420.30">
    <property type="entry name" value="NCX, central ion-binding region"/>
    <property type="match status" value="1"/>
</dbReference>
<feature type="domain" description="Sodium/calcium exchanger membrane region" evidence="6">
    <location>
        <begin position="203"/>
        <end position="345"/>
    </location>
</feature>
<dbReference type="NCBIfam" id="TIGR00367">
    <property type="entry name" value="calcium/sodium antiporter"/>
    <property type="match status" value="1"/>
</dbReference>
<dbReference type="Proteomes" id="UP000014585">
    <property type="component" value="Unassembled WGS sequence"/>
</dbReference>
<dbReference type="GO" id="GO:0005886">
    <property type="term" value="C:plasma membrane"/>
    <property type="evidence" value="ECO:0007669"/>
    <property type="project" value="TreeGrafter"/>
</dbReference>
<feature type="transmembrane region" description="Helical" evidence="5">
    <location>
        <begin position="267"/>
        <end position="292"/>
    </location>
</feature>
<feature type="transmembrane region" description="Helical" evidence="5">
    <location>
        <begin position="96"/>
        <end position="121"/>
    </location>
</feature>
<evidence type="ECO:0000256" key="1">
    <source>
        <dbReference type="ARBA" id="ARBA00004141"/>
    </source>
</evidence>
<dbReference type="NCBIfam" id="NF008005">
    <property type="entry name" value="PRK10734.1"/>
    <property type="match status" value="1"/>
</dbReference>
<feature type="transmembrane region" description="Helical" evidence="5">
    <location>
        <begin position="21"/>
        <end position="45"/>
    </location>
</feature>
<dbReference type="PATRIC" id="fig|566551.4.peg.3819"/>
<dbReference type="EMBL" id="ATDT01000033">
    <property type="protein sequence ID" value="EPF13988.1"/>
    <property type="molecule type" value="Genomic_DNA"/>
</dbReference>
<dbReference type="HOGENOM" id="CLU_007948_0_2_6"/>
<organism evidence="7 8">
    <name type="scientific">Cedecea davisae DSM 4568</name>
    <dbReference type="NCBI Taxonomy" id="566551"/>
    <lineage>
        <taxon>Bacteria</taxon>
        <taxon>Pseudomonadati</taxon>
        <taxon>Pseudomonadota</taxon>
        <taxon>Gammaproteobacteria</taxon>
        <taxon>Enterobacterales</taxon>
        <taxon>Enterobacteriaceae</taxon>
        <taxon>Cedecea</taxon>
    </lineage>
</organism>
<keyword evidence="2 5" id="KW-0812">Transmembrane</keyword>
<feature type="transmembrane region" description="Helical" evidence="5">
    <location>
        <begin position="228"/>
        <end position="247"/>
    </location>
</feature>
<dbReference type="PANTHER" id="PTHR10846">
    <property type="entry name" value="SODIUM/POTASSIUM/CALCIUM EXCHANGER"/>
    <property type="match status" value="1"/>
</dbReference>
<dbReference type="PANTHER" id="PTHR10846:SF8">
    <property type="entry name" value="INNER MEMBRANE PROTEIN YRBG"/>
    <property type="match status" value="1"/>
</dbReference>
<keyword evidence="3 5" id="KW-1133">Transmembrane helix</keyword>
<dbReference type="InterPro" id="IPR004481">
    <property type="entry name" value="K/Na/Ca-exchanger"/>
</dbReference>
<evidence type="ECO:0000259" key="6">
    <source>
        <dbReference type="Pfam" id="PF01699"/>
    </source>
</evidence>
<dbReference type="GO" id="GO:0008273">
    <property type="term" value="F:calcium, potassium:sodium antiporter activity"/>
    <property type="evidence" value="ECO:0007669"/>
    <property type="project" value="TreeGrafter"/>
</dbReference>
<proteinExistence type="predicted"/>
<dbReference type="InterPro" id="IPR044880">
    <property type="entry name" value="NCX_ion-bd_dom_sf"/>
</dbReference>
<evidence type="ECO:0000256" key="2">
    <source>
        <dbReference type="ARBA" id="ARBA00022692"/>
    </source>
</evidence>
<comment type="caution">
    <text evidence="7">The sequence shown here is derived from an EMBL/GenBank/DDBJ whole genome shotgun (WGS) entry which is preliminary data.</text>
</comment>
<evidence type="ECO:0000313" key="8">
    <source>
        <dbReference type="Proteomes" id="UP000014585"/>
    </source>
</evidence>
<gene>
    <name evidence="7" type="ORF">HMPREF0201_04185</name>
</gene>
<dbReference type="GO" id="GO:0006874">
    <property type="term" value="P:intracellular calcium ion homeostasis"/>
    <property type="evidence" value="ECO:0007669"/>
    <property type="project" value="TreeGrafter"/>
</dbReference>
<feature type="transmembrane region" description="Helical" evidence="5">
    <location>
        <begin position="198"/>
        <end position="216"/>
    </location>
</feature>
<dbReference type="Pfam" id="PF01699">
    <property type="entry name" value="Na_Ca_ex"/>
    <property type="match status" value="2"/>
</dbReference>
<evidence type="ECO:0000256" key="4">
    <source>
        <dbReference type="ARBA" id="ARBA00023136"/>
    </source>
</evidence>
<evidence type="ECO:0000256" key="3">
    <source>
        <dbReference type="ARBA" id="ARBA00022989"/>
    </source>
</evidence>
<evidence type="ECO:0000256" key="5">
    <source>
        <dbReference type="SAM" id="Phobius"/>
    </source>
</evidence>
<protein>
    <submittedName>
        <fullName evidence="7">K+-dependent Na+/Ca+ exchanger family protein</fullName>
    </submittedName>
</protein>
<keyword evidence="4 5" id="KW-0472">Membrane</keyword>
<comment type="subcellular location">
    <subcellularLocation>
        <location evidence="1">Membrane</location>
        <topology evidence="1">Multi-pass membrane protein</topology>
    </subcellularLocation>
</comment>
<name>S3IJE3_9ENTR</name>
<feature type="transmembrane region" description="Helical" evidence="5">
    <location>
        <begin position="304"/>
        <end position="322"/>
    </location>
</feature>
<feature type="transmembrane region" description="Helical" evidence="5">
    <location>
        <begin position="328"/>
        <end position="348"/>
    </location>
</feature>
<reference evidence="7 8" key="1">
    <citation type="submission" date="2013-04" db="EMBL/GenBank/DDBJ databases">
        <authorList>
            <person name="Weinstock G."/>
            <person name="Sodergren E."/>
            <person name="Lobos E.A."/>
            <person name="Fulton L."/>
            <person name="Fulton R."/>
            <person name="Courtney L."/>
            <person name="Fronick C."/>
            <person name="O'Laughlin M."/>
            <person name="Godfrey J."/>
            <person name="Wilson R.M."/>
            <person name="Miner T."/>
            <person name="Farmer C."/>
            <person name="Delehaunty K."/>
            <person name="Cordes M."/>
            <person name="Minx P."/>
            <person name="Tomlinson C."/>
            <person name="Chen J."/>
            <person name="Wollam A."/>
            <person name="Pepin K.H."/>
            <person name="Palsikar V.B."/>
            <person name="Zhang X."/>
            <person name="Suruliraj S."/>
            <person name="Perna N.T."/>
            <person name="Plunkett G."/>
            <person name="Warren W."/>
            <person name="Mitreva M."/>
            <person name="Mardis E.R."/>
            <person name="Wilson R.K."/>
        </authorList>
    </citation>
    <scope>NUCLEOTIDE SEQUENCE [LARGE SCALE GENOMIC DNA]</scope>
    <source>
        <strain evidence="7 8">DSM 4568</strain>
    </source>
</reference>
<feature type="domain" description="Sodium/calcium exchanger membrane region" evidence="6">
    <location>
        <begin position="32"/>
        <end position="172"/>
    </location>
</feature>
<sequence length="353" mass="37691">MAKSRRRFGSAGTFRAQDRRLYLNKGFFMLLATALLIIGLLLVVYGADRLVFAAAILCRSIGVPPLIIGMTVVSIGTSLPEIIIASSSALHGQLDLAVGTAIGSNITNIMLILGLAALLHPFTVNSDIVRRELPLMLIVSAAAGLFLYDGELSQFKGIILLAMAVLYLLFIIRIGRLAERQGEDSLTREQLAELPQEGSLSVAFLWLGVALVIMPMATRMVIDNASVLAHYFGVSELVIGLTIIAIGTSLPELATAIAGARKGEDDIAIGNIIGSNIFNIVFVLGIPALVAPGSIDPLAFARDYWLMLAVSAVFAVLCWRKPRQIGKLAGALLTCGFIVWIVVLWFVAPPVVG</sequence>
<feature type="transmembrane region" description="Helical" evidence="5">
    <location>
        <begin position="51"/>
        <end position="75"/>
    </location>
</feature>
<dbReference type="InterPro" id="IPR004837">
    <property type="entry name" value="NaCa_Exmemb"/>
</dbReference>
<feature type="transmembrane region" description="Helical" evidence="5">
    <location>
        <begin position="157"/>
        <end position="178"/>
    </location>
</feature>
<accession>S3IJE3</accession>
<dbReference type="AlphaFoldDB" id="S3IJE3"/>
<evidence type="ECO:0000313" key="7">
    <source>
        <dbReference type="EMBL" id="EPF13988.1"/>
    </source>
</evidence>
<dbReference type="STRING" id="566551.HMPREF0201_04185"/>
<dbReference type="GO" id="GO:0005262">
    <property type="term" value="F:calcium channel activity"/>
    <property type="evidence" value="ECO:0007669"/>
    <property type="project" value="TreeGrafter"/>
</dbReference>